<dbReference type="Proteomes" id="UP000002207">
    <property type="component" value="Chromosome"/>
</dbReference>
<gene>
    <name evidence="2" type="ordered locus">ACP_0785</name>
</gene>
<dbReference type="InParanoid" id="C1F2C2"/>
<dbReference type="InterPro" id="IPR022385">
    <property type="entry name" value="Rhs_assc_core"/>
</dbReference>
<name>C1F2C2_ACIC5</name>
<dbReference type="AlphaFoldDB" id="C1F2C2"/>
<sequence length="428" mass="45902">MTGSGAPNYDQAGDATSDAKGRQYLYDAEGRICAVKGAAVDGISAMVGYVYDADGNRVAKGPITSWSCDPTTNGFESSAYETDYVLNQSGQTVTETTKSDTGVMQWNFTNVYANGVLFATYDAQGLHFLLNDWLGTRRASTDYEGVLESLCASLPYGDQLQCTNSPQSPNEQHFTGKQHDQETGNDYFGARYYAENDARFMSPDWSAKVEPVPYAKLGDPQSLNLYGYMLDRPLDGVDQNGHQCAACKKFMRAVHNIVELKITGGAGYALQGGIGGLKLNIREGAWTSATFHPFSSQHTTLKGFQGTKIAASLFTVKGQFNNPAPGTPINESRPGAKIGISRGKATVSLSNTGKISLVSLGADVGAVGGSFSLNLNVPNLETAGKTFFPAMMEGGVDLINGVFNNPGPHPQPPSWKLFPLGEARQYRQ</sequence>
<proteinExistence type="predicted"/>
<feature type="compositionally biased region" description="Polar residues" evidence="1">
    <location>
        <begin position="162"/>
        <end position="175"/>
    </location>
</feature>
<dbReference type="EMBL" id="CP001472">
    <property type="protein sequence ID" value="ACO34514.1"/>
    <property type="molecule type" value="Genomic_DNA"/>
</dbReference>
<dbReference type="NCBIfam" id="TIGR03696">
    <property type="entry name" value="Rhs_assc_core"/>
    <property type="match status" value="1"/>
</dbReference>
<dbReference type="PANTHER" id="PTHR32305:SF15">
    <property type="entry name" value="PROTEIN RHSA-RELATED"/>
    <property type="match status" value="1"/>
</dbReference>
<evidence type="ECO:0000313" key="3">
    <source>
        <dbReference type="Proteomes" id="UP000002207"/>
    </source>
</evidence>
<dbReference type="STRING" id="240015.ACP_0785"/>
<protein>
    <submittedName>
        <fullName evidence="2">Uncharacterized protein</fullName>
    </submittedName>
</protein>
<dbReference type="KEGG" id="aca:ACP_0785"/>
<dbReference type="eggNOG" id="COG3209">
    <property type="taxonomic scope" value="Bacteria"/>
</dbReference>
<dbReference type="Gene3D" id="2.180.10.10">
    <property type="entry name" value="RHS repeat-associated core"/>
    <property type="match status" value="1"/>
</dbReference>
<keyword evidence="3" id="KW-1185">Reference proteome</keyword>
<accession>C1F2C2</accession>
<reference evidence="2 3" key="1">
    <citation type="journal article" date="2009" name="Appl. Environ. Microbiol.">
        <title>Three genomes from the phylum Acidobacteria provide insight into the lifestyles of these microorganisms in soils.</title>
        <authorList>
            <person name="Ward N.L."/>
            <person name="Challacombe J.F."/>
            <person name="Janssen P.H."/>
            <person name="Henrissat B."/>
            <person name="Coutinho P.M."/>
            <person name="Wu M."/>
            <person name="Xie G."/>
            <person name="Haft D.H."/>
            <person name="Sait M."/>
            <person name="Badger J."/>
            <person name="Barabote R.D."/>
            <person name="Bradley B."/>
            <person name="Brettin T.S."/>
            <person name="Brinkac L.M."/>
            <person name="Bruce D."/>
            <person name="Creasy T."/>
            <person name="Daugherty S.C."/>
            <person name="Davidsen T.M."/>
            <person name="DeBoy R.T."/>
            <person name="Detter J.C."/>
            <person name="Dodson R.J."/>
            <person name="Durkin A.S."/>
            <person name="Ganapathy A."/>
            <person name="Gwinn-Giglio M."/>
            <person name="Han C.S."/>
            <person name="Khouri H."/>
            <person name="Kiss H."/>
            <person name="Kothari S.P."/>
            <person name="Madupu R."/>
            <person name="Nelson K.E."/>
            <person name="Nelson W.C."/>
            <person name="Paulsen I."/>
            <person name="Penn K."/>
            <person name="Ren Q."/>
            <person name="Rosovitz M.J."/>
            <person name="Selengut J.D."/>
            <person name="Shrivastava S."/>
            <person name="Sullivan S.A."/>
            <person name="Tapia R."/>
            <person name="Thompson L.S."/>
            <person name="Watkins K.L."/>
            <person name="Yang Q."/>
            <person name="Yu C."/>
            <person name="Zafar N."/>
            <person name="Zhou L."/>
            <person name="Kuske C.R."/>
        </authorList>
    </citation>
    <scope>NUCLEOTIDE SEQUENCE [LARGE SCALE GENOMIC DNA]</scope>
    <source>
        <strain evidence="3">ATCC 51196 / DSM 11244 / BCRC 80197 / JCM 7670 / NBRC 15755 / NCIMB 13165 / 161</strain>
    </source>
</reference>
<dbReference type="InterPro" id="IPR050708">
    <property type="entry name" value="T6SS_VgrG/RHS"/>
</dbReference>
<feature type="region of interest" description="Disordered" evidence="1">
    <location>
        <begin position="162"/>
        <end position="183"/>
    </location>
</feature>
<dbReference type="HOGENOM" id="CLU_640344_0_0_0"/>
<evidence type="ECO:0000256" key="1">
    <source>
        <dbReference type="SAM" id="MobiDB-lite"/>
    </source>
</evidence>
<dbReference type="PANTHER" id="PTHR32305">
    <property type="match status" value="1"/>
</dbReference>
<organism evidence="2 3">
    <name type="scientific">Acidobacterium capsulatum (strain ATCC 51196 / DSM 11244 / BCRC 80197 / JCM 7670 / NBRC 15755 / NCIMB 13165 / 161)</name>
    <dbReference type="NCBI Taxonomy" id="240015"/>
    <lineage>
        <taxon>Bacteria</taxon>
        <taxon>Pseudomonadati</taxon>
        <taxon>Acidobacteriota</taxon>
        <taxon>Terriglobia</taxon>
        <taxon>Terriglobales</taxon>
        <taxon>Acidobacteriaceae</taxon>
        <taxon>Acidobacterium</taxon>
    </lineage>
</organism>
<evidence type="ECO:0000313" key="2">
    <source>
        <dbReference type="EMBL" id="ACO34514.1"/>
    </source>
</evidence>